<comment type="caution">
    <text evidence="1">The sequence shown here is derived from an EMBL/GenBank/DDBJ whole genome shotgun (WGS) entry which is preliminary data.</text>
</comment>
<sequence length="99" mass="11315">MRSIIILIPIDRYDRWEEMRYDETKIIPQSGRLCAILRVVHRLEGLSTLSHCLPAFLLTGSTSTSLLRALDNCFTQRVVPGSRCPNQARFRRLTVASRG</sequence>
<gene>
    <name evidence="1" type="ORF">DPMN_004487</name>
</gene>
<evidence type="ECO:0000313" key="1">
    <source>
        <dbReference type="EMBL" id="KAH3880570.1"/>
    </source>
</evidence>
<accession>A0A9D4MQW5</accession>
<name>A0A9D4MQW5_DREPO</name>
<keyword evidence="2" id="KW-1185">Reference proteome</keyword>
<proteinExistence type="predicted"/>
<evidence type="ECO:0000313" key="2">
    <source>
        <dbReference type="Proteomes" id="UP000828390"/>
    </source>
</evidence>
<reference evidence="1" key="1">
    <citation type="journal article" date="2019" name="bioRxiv">
        <title>The Genome of the Zebra Mussel, Dreissena polymorpha: A Resource for Invasive Species Research.</title>
        <authorList>
            <person name="McCartney M.A."/>
            <person name="Auch B."/>
            <person name="Kono T."/>
            <person name="Mallez S."/>
            <person name="Zhang Y."/>
            <person name="Obille A."/>
            <person name="Becker A."/>
            <person name="Abrahante J.E."/>
            <person name="Garbe J."/>
            <person name="Badalamenti J.P."/>
            <person name="Herman A."/>
            <person name="Mangelson H."/>
            <person name="Liachko I."/>
            <person name="Sullivan S."/>
            <person name="Sone E.D."/>
            <person name="Koren S."/>
            <person name="Silverstein K.A.T."/>
            <person name="Beckman K.B."/>
            <person name="Gohl D.M."/>
        </authorList>
    </citation>
    <scope>NUCLEOTIDE SEQUENCE</scope>
    <source>
        <strain evidence="1">Duluth1</strain>
        <tissue evidence="1">Whole animal</tissue>
    </source>
</reference>
<dbReference type="AlphaFoldDB" id="A0A9D4MQW5"/>
<protein>
    <submittedName>
        <fullName evidence="1">Uncharacterized protein</fullName>
    </submittedName>
</protein>
<dbReference type="Proteomes" id="UP000828390">
    <property type="component" value="Unassembled WGS sequence"/>
</dbReference>
<reference evidence="1" key="2">
    <citation type="submission" date="2020-11" db="EMBL/GenBank/DDBJ databases">
        <authorList>
            <person name="McCartney M.A."/>
            <person name="Auch B."/>
            <person name="Kono T."/>
            <person name="Mallez S."/>
            <person name="Becker A."/>
            <person name="Gohl D.M."/>
            <person name="Silverstein K.A.T."/>
            <person name="Koren S."/>
            <person name="Bechman K.B."/>
            <person name="Herman A."/>
            <person name="Abrahante J.E."/>
            <person name="Garbe J."/>
        </authorList>
    </citation>
    <scope>NUCLEOTIDE SEQUENCE</scope>
    <source>
        <strain evidence="1">Duluth1</strain>
        <tissue evidence="1">Whole animal</tissue>
    </source>
</reference>
<dbReference type="EMBL" id="JAIWYP010000001">
    <property type="protein sequence ID" value="KAH3880570.1"/>
    <property type="molecule type" value="Genomic_DNA"/>
</dbReference>
<organism evidence="1 2">
    <name type="scientific">Dreissena polymorpha</name>
    <name type="common">Zebra mussel</name>
    <name type="synonym">Mytilus polymorpha</name>
    <dbReference type="NCBI Taxonomy" id="45954"/>
    <lineage>
        <taxon>Eukaryota</taxon>
        <taxon>Metazoa</taxon>
        <taxon>Spiralia</taxon>
        <taxon>Lophotrochozoa</taxon>
        <taxon>Mollusca</taxon>
        <taxon>Bivalvia</taxon>
        <taxon>Autobranchia</taxon>
        <taxon>Heteroconchia</taxon>
        <taxon>Euheterodonta</taxon>
        <taxon>Imparidentia</taxon>
        <taxon>Neoheterodontei</taxon>
        <taxon>Myida</taxon>
        <taxon>Dreissenoidea</taxon>
        <taxon>Dreissenidae</taxon>
        <taxon>Dreissena</taxon>
    </lineage>
</organism>